<name>A0A7V0Z4C9_UNCW3</name>
<comment type="caution">
    <text evidence="10">The sequence shown here is derived from an EMBL/GenBank/DDBJ whole genome shotgun (WGS) entry which is preliminary data.</text>
</comment>
<evidence type="ECO:0000256" key="4">
    <source>
        <dbReference type="ARBA" id="ARBA00022723"/>
    </source>
</evidence>
<dbReference type="InterPro" id="IPR008969">
    <property type="entry name" value="CarboxyPept-like_regulatory"/>
</dbReference>
<dbReference type="GO" id="GO:0008270">
    <property type="term" value="F:zinc ion binding"/>
    <property type="evidence" value="ECO:0007669"/>
    <property type="project" value="InterPro"/>
</dbReference>
<keyword evidence="6" id="KW-0862">Zinc</keyword>
<dbReference type="PROSITE" id="PS00132">
    <property type="entry name" value="CARBOXYPEPT_ZN_1"/>
    <property type="match status" value="1"/>
</dbReference>
<dbReference type="InterPro" id="IPR033810">
    <property type="entry name" value="Carboxypeptidase_T"/>
</dbReference>
<evidence type="ECO:0000256" key="5">
    <source>
        <dbReference type="ARBA" id="ARBA00022801"/>
    </source>
</evidence>
<dbReference type="SUPFAM" id="SSF53187">
    <property type="entry name" value="Zn-dependent exopeptidases"/>
    <property type="match status" value="1"/>
</dbReference>
<dbReference type="EMBL" id="DSKY01000008">
    <property type="protein sequence ID" value="HDY58421.1"/>
    <property type="molecule type" value="Genomic_DNA"/>
</dbReference>
<keyword evidence="3" id="KW-0645">Protease</keyword>
<evidence type="ECO:0000313" key="10">
    <source>
        <dbReference type="EMBL" id="HDY58421.1"/>
    </source>
</evidence>
<dbReference type="Gene3D" id="2.60.40.4070">
    <property type="match status" value="1"/>
</dbReference>
<evidence type="ECO:0000256" key="3">
    <source>
        <dbReference type="ARBA" id="ARBA00022670"/>
    </source>
</evidence>
<organism evidence="10">
    <name type="scientific">candidate division WOR-3 bacterium</name>
    <dbReference type="NCBI Taxonomy" id="2052148"/>
    <lineage>
        <taxon>Bacteria</taxon>
        <taxon>Bacteria division WOR-3</taxon>
    </lineage>
</organism>
<evidence type="ECO:0000256" key="6">
    <source>
        <dbReference type="ARBA" id="ARBA00022833"/>
    </source>
</evidence>
<keyword evidence="5" id="KW-0378">Hydrolase</keyword>
<dbReference type="PANTHER" id="PTHR11705">
    <property type="entry name" value="PROTEASE FAMILY M14 CARBOXYPEPTIDASE A,B"/>
    <property type="match status" value="1"/>
</dbReference>
<dbReference type="GO" id="GO:0006508">
    <property type="term" value="P:proteolysis"/>
    <property type="evidence" value="ECO:0007669"/>
    <property type="project" value="UniProtKB-KW"/>
</dbReference>
<evidence type="ECO:0000256" key="1">
    <source>
        <dbReference type="ARBA" id="ARBA00001947"/>
    </source>
</evidence>
<gene>
    <name evidence="10" type="ORF">ENP86_02565</name>
</gene>
<evidence type="ECO:0000256" key="2">
    <source>
        <dbReference type="ARBA" id="ARBA00005988"/>
    </source>
</evidence>
<dbReference type="InterPro" id="IPR000834">
    <property type="entry name" value="Peptidase_M14"/>
</dbReference>
<comment type="cofactor">
    <cofactor evidence="1">
        <name>Zn(2+)</name>
        <dbReference type="ChEBI" id="CHEBI:29105"/>
    </cofactor>
</comment>
<sequence>MIQIYCILYLFSNTILIDPRYHTYAEAMQELDSIATQYPSITKLYNLGFSTRDSLPIMGIKISDNPAIKEDEPAILFNGVHHAEELLGGEVCLYLINDLVSKYGTDSSITYWINNAEIWIIPILNPEGHNVVMNGIDTIWRKNKRDNNNNGFFDLDSDGVDLNRNYDFNWEQGGSPDPTSEYYRGPYPFSENETNIIKDLAQENHFVFDICYHNVRTGQGELVYYPWRWGTQFAIDHPFIKRIADTLASRIINDAGNGTYVSIYGYATEGNARNWLYGVCGTFAYTIEVSRSCYPPGYKVDSICMRNLPGAYYLIGRTFGSSITGIITDSITNQPLVTEVRIIGYYDSTLTPRMSDSLFGRYRRILNPGTYSLQFIKQGYDTVSVNNIVVAPNIPTILNIRMRRLGVEELNPKFEIRNPNLLVSPNPFKNRLDIRYETSETGYKTMNKLISGISVPISIRLKIFDVSGRVVKSFDLVTCYSLLTTSVVWDGKDGSGRRLPSGVYFVRLETDGFKKTEKAILLR</sequence>
<feature type="active site" description="Proton donor/acceptor" evidence="8">
    <location>
        <position position="288"/>
    </location>
</feature>
<dbReference type="GO" id="GO:0005615">
    <property type="term" value="C:extracellular space"/>
    <property type="evidence" value="ECO:0007669"/>
    <property type="project" value="TreeGrafter"/>
</dbReference>
<dbReference type="PANTHER" id="PTHR11705:SF143">
    <property type="entry name" value="SLL0236 PROTEIN"/>
    <property type="match status" value="1"/>
</dbReference>
<reference evidence="10" key="1">
    <citation type="journal article" date="2020" name="mSystems">
        <title>Genome- and Community-Level Interaction Insights into Carbon Utilization and Element Cycling Functions of Hydrothermarchaeota in Hydrothermal Sediment.</title>
        <authorList>
            <person name="Zhou Z."/>
            <person name="Liu Y."/>
            <person name="Xu W."/>
            <person name="Pan J."/>
            <person name="Luo Z.H."/>
            <person name="Li M."/>
        </authorList>
    </citation>
    <scope>NUCLEOTIDE SEQUENCE [LARGE SCALE GENOMIC DNA]</scope>
    <source>
        <strain evidence="10">SpSt-258</strain>
    </source>
</reference>
<evidence type="ECO:0000259" key="9">
    <source>
        <dbReference type="PROSITE" id="PS52035"/>
    </source>
</evidence>
<dbReference type="PROSITE" id="PS52035">
    <property type="entry name" value="PEPTIDASE_M14"/>
    <property type="match status" value="1"/>
</dbReference>
<keyword evidence="7" id="KW-0482">Metalloprotease</keyword>
<dbReference type="InterPro" id="IPR026444">
    <property type="entry name" value="Secre_tail"/>
</dbReference>
<comment type="similarity">
    <text evidence="2 8">Belongs to the peptidase M14 family.</text>
</comment>
<dbReference type="GO" id="GO:0004181">
    <property type="term" value="F:metallocarboxypeptidase activity"/>
    <property type="evidence" value="ECO:0007669"/>
    <property type="project" value="InterPro"/>
</dbReference>
<dbReference type="Gene3D" id="2.60.40.1120">
    <property type="entry name" value="Carboxypeptidase-like, regulatory domain"/>
    <property type="match status" value="1"/>
</dbReference>
<dbReference type="SMART" id="SM00631">
    <property type="entry name" value="Zn_pept"/>
    <property type="match status" value="1"/>
</dbReference>
<feature type="domain" description="Peptidase M14" evidence="9">
    <location>
        <begin position="20"/>
        <end position="318"/>
    </location>
</feature>
<dbReference type="NCBIfam" id="TIGR04183">
    <property type="entry name" value="Por_Secre_tail"/>
    <property type="match status" value="1"/>
</dbReference>
<evidence type="ECO:0000256" key="8">
    <source>
        <dbReference type="PROSITE-ProRule" id="PRU01379"/>
    </source>
</evidence>
<dbReference type="Gene3D" id="3.40.630.10">
    <property type="entry name" value="Zn peptidases"/>
    <property type="match status" value="1"/>
</dbReference>
<evidence type="ECO:0000256" key="7">
    <source>
        <dbReference type="ARBA" id="ARBA00023049"/>
    </source>
</evidence>
<protein>
    <submittedName>
        <fullName evidence="10">T9SS type A sorting domain-containing protein</fullName>
    </submittedName>
</protein>
<dbReference type="InterPro" id="IPR057246">
    <property type="entry name" value="CARBOXYPEPT_ZN_1"/>
</dbReference>
<dbReference type="CDD" id="cd03859">
    <property type="entry name" value="M14_CPT"/>
    <property type="match status" value="1"/>
</dbReference>
<dbReference type="Pfam" id="PF00246">
    <property type="entry name" value="Peptidase_M14"/>
    <property type="match status" value="1"/>
</dbReference>
<dbReference type="AlphaFoldDB" id="A0A7V0Z4C9"/>
<keyword evidence="4" id="KW-0479">Metal-binding</keyword>
<accession>A0A7V0Z4C9</accession>
<proteinExistence type="inferred from homology"/>
<dbReference type="SUPFAM" id="SSF49464">
    <property type="entry name" value="Carboxypeptidase regulatory domain-like"/>
    <property type="match status" value="1"/>
</dbReference>